<organism evidence="5 6">
    <name type="scientific">Paenibacillus hemerocallicola</name>
    <dbReference type="NCBI Taxonomy" id="1172614"/>
    <lineage>
        <taxon>Bacteria</taxon>
        <taxon>Bacillati</taxon>
        <taxon>Bacillota</taxon>
        <taxon>Bacilli</taxon>
        <taxon>Bacillales</taxon>
        <taxon>Paenibacillaceae</taxon>
        <taxon>Paenibacillus</taxon>
    </lineage>
</organism>
<dbReference type="Proteomes" id="UP000307943">
    <property type="component" value="Unassembled WGS sequence"/>
</dbReference>
<keyword evidence="4" id="KW-0732">Signal</keyword>
<accession>A0A5C4T1V5</accession>
<name>A0A5C4T1V5_9BACL</name>
<dbReference type="Gene3D" id="3.40.190.10">
    <property type="entry name" value="Periplasmic binding protein-like II"/>
    <property type="match status" value="1"/>
</dbReference>
<keyword evidence="3" id="KW-0813">Transport</keyword>
<dbReference type="GO" id="GO:0030313">
    <property type="term" value="C:cell envelope"/>
    <property type="evidence" value="ECO:0007669"/>
    <property type="project" value="UniProtKB-SubCell"/>
</dbReference>
<dbReference type="PANTHER" id="PTHR43649:SF31">
    <property type="entry name" value="SN-GLYCEROL-3-PHOSPHATE-BINDING PERIPLASMIC PROTEIN UGPB"/>
    <property type="match status" value="1"/>
</dbReference>
<keyword evidence="6" id="KW-1185">Reference proteome</keyword>
<dbReference type="SUPFAM" id="SSF53850">
    <property type="entry name" value="Periplasmic binding protein-like II"/>
    <property type="match status" value="1"/>
</dbReference>
<evidence type="ECO:0000256" key="1">
    <source>
        <dbReference type="ARBA" id="ARBA00004196"/>
    </source>
</evidence>
<comment type="caution">
    <text evidence="5">The sequence shown here is derived from an EMBL/GenBank/DDBJ whole genome shotgun (WGS) entry which is preliminary data.</text>
</comment>
<evidence type="ECO:0000256" key="2">
    <source>
        <dbReference type="ARBA" id="ARBA00008520"/>
    </source>
</evidence>
<proteinExistence type="inferred from homology"/>
<dbReference type="InterPro" id="IPR050490">
    <property type="entry name" value="Bact_solute-bd_prot1"/>
</dbReference>
<dbReference type="InterPro" id="IPR006059">
    <property type="entry name" value="SBP"/>
</dbReference>
<evidence type="ECO:0000256" key="3">
    <source>
        <dbReference type="ARBA" id="ARBA00022448"/>
    </source>
</evidence>
<evidence type="ECO:0000313" key="6">
    <source>
        <dbReference type="Proteomes" id="UP000307943"/>
    </source>
</evidence>
<evidence type="ECO:0000256" key="4">
    <source>
        <dbReference type="ARBA" id="ARBA00022729"/>
    </source>
</evidence>
<evidence type="ECO:0000313" key="5">
    <source>
        <dbReference type="EMBL" id="TNJ62866.1"/>
    </source>
</evidence>
<comment type="similarity">
    <text evidence="2">Belongs to the bacterial solute-binding protein 1 family.</text>
</comment>
<dbReference type="PANTHER" id="PTHR43649">
    <property type="entry name" value="ARABINOSE-BINDING PROTEIN-RELATED"/>
    <property type="match status" value="1"/>
</dbReference>
<sequence>MLLYESHDYKGVTAMKRSKKTILSACTIAALLLASACGSQSSAPDGAAKAKDDAKTAAPAKPIDLVFYQPSADWDEARFMKELGEPIKAKYPHITPKFVKYNGKADQVTELVTTGTQVDIMFMSIGQVYNFLLKSKMERDITPLIQKNGFDLNRFETTSVDMLKQIGNGKIYGVPMYTLPSTIYYNKDLFDKFGVPYPKDGMNWDDTYELSRKLTRQDGGVQYYGTVMSPSHLAMRNQLSLNLIDPKSGKATLNNDSWNRFLSNVSRFYTLPGYEWTNADMQVAKQRDMFTKEKRAAMWMPVSTMHTEAELQGMNWDLASFPTLNEAPGIGPQAYPFYFFVTATSKVPDEAFEVLSYLSTEPFHLEKSKQGLFLSLLKSDAVRKAFGQESAMYKGKNTKAMLPDKFAAPSFVSTYTSTSAAKIFTALVNVTTGKQDANTTLREAEESMNKTIEADMAK</sequence>
<dbReference type="Pfam" id="PF01547">
    <property type="entry name" value="SBP_bac_1"/>
    <property type="match status" value="1"/>
</dbReference>
<reference evidence="5 6" key="1">
    <citation type="submission" date="2019-05" db="EMBL/GenBank/DDBJ databases">
        <title>We sequenced the genome of Paenibacillus hemerocallicola KCTC 33185 for further insight into its adaptation and study the phylogeny of Paenibacillus.</title>
        <authorList>
            <person name="Narsing Rao M.P."/>
        </authorList>
    </citation>
    <scope>NUCLEOTIDE SEQUENCE [LARGE SCALE GENOMIC DNA]</scope>
    <source>
        <strain evidence="5 6">KCTC 33185</strain>
    </source>
</reference>
<gene>
    <name evidence="5" type="ORF">FE784_28635</name>
</gene>
<dbReference type="AlphaFoldDB" id="A0A5C4T1V5"/>
<protein>
    <submittedName>
        <fullName evidence="5">Carbohydrate ABC transporter substrate-binding protein</fullName>
    </submittedName>
</protein>
<comment type="subcellular location">
    <subcellularLocation>
        <location evidence="1">Cell envelope</location>
    </subcellularLocation>
</comment>
<dbReference type="EMBL" id="VDCQ01000052">
    <property type="protein sequence ID" value="TNJ62866.1"/>
    <property type="molecule type" value="Genomic_DNA"/>
</dbReference>
<dbReference type="OrthoDB" id="9768630at2"/>